<dbReference type="Proteomes" id="UP001057375">
    <property type="component" value="Unassembled WGS sequence"/>
</dbReference>
<feature type="domain" description="Glycylpeptide N-tetradecanoyltransferase N-terminal" evidence="7">
    <location>
        <begin position="39"/>
        <end position="186"/>
    </location>
</feature>
<comment type="similarity">
    <text evidence="1 6">Belongs to the NMT family.</text>
</comment>
<dbReference type="InterPro" id="IPR000903">
    <property type="entry name" value="NMT"/>
</dbReference>
<evidence type="ECO:0000256" key="5">
    <source>
        <dbReference type="RuleBase" id="RU000586"/>
    </source>
</evidence>
<protein>
    <recommendedName>
        <fullName evidence="2 5">Glycylpeptide N-tetradecanoyltransferase</fullName>
        <ecNumber evidence="2 5">2.3.1.97</ecNumber>
    </recommendedName>
</protein>
<evidence type="ECO:0000256" key="2">
    <source>
        <dbReference type="ARBA" id="ARBA00012923"/>
    </source>
</evidence>
<evidence type="ECO:0000259" key="7">
    <source>
        <dbReference type="Pfam" id="PF01233"/>
    </source>
</evidence>
<accession>A0ABQ5KZY4</accession>
<keyword evidence="3 5" id="KW-0808">Transferase</keyword>
<dbReference type="SUPFAM" id="SSF55729">
    <property type="entry name" value="Acyl-CoA N-acyltransferases (Nat)"/>
    <property type="match status" value="2"/>
</dbReference>
<comment type="caution">
    <text evidence="9">The sequence shown here is derived from an EMBL/GenBank/DDBJ whole genome shotgun (WGS) entry which is preliminary data.</text>
</comment>
<evidence type="ECO:0000313" key="10">
    <source>
        <dbReference type="Proteomes" id="UP001057375"/>
    </source>
</evidence>
<dbReference type="Gene3D" id="3.40.630.170">
    <property type="match status" value="1"/>
</dbReference>
<evidence type="ECO:0000313" key="9">
    <source>
        <dbReference type="EMBL" id="GKT37064.1"/>
    </source>
</evidence>
<dbReference type="InterPro" id="IPR022676">
    <property type="entry name" value="NMT_N"/>
</dbReference>
<organism evidence="9 10">
    <name type="scientific">Aduncisulcus paluster</name>
    <dbReference type="NCBI Taxonomy" id="2918883"/>
    <lineage>
        <taxon>Eukaryota</taxon>
        <taxon>Metamonada</taxon>
        <taxon>Carpediemonas-like organisms</taxon>
        <taxon>Aduncisulcus</taxon>
    </lineage>
</organism>
<keyword evidence="4 5" id="KW-0012">Acyltransferase</keyword>
<evidence type="ECO:0000256" key="3">
    <source>
        <dbReference type="ARBA" id="ARBA00022679"/>
    </source>
</evidence>
<dbReference type="InterPro" id="IPR022677">
    <property type="entry name" value="NMT_C"/>
</dbReference>
<dbReference type="InterPro" id="IPR016181">
    <property type="entry name" value="Acyl_CoA_acyltransferase"/>
</dbReference>
<feature type="domain" description="Glycylpeptide N-tetradecanoyltransferase C-terminal" evidence="8">
    <location>
        <begin position="249"/>
        <end position="297"/>
    </location>
</feature>
<dbReference type="EMBL" id="BQXS01011375">
    <property type="protein sequence ID" value="GKT37064.1"/>
    <property type="molecule type" value="Genomic_DNA"/>
</dbReference>
<gene>
    <name evidence="9" type="ORF">ADUPG1_009922</name>
</gene>
<keyword evidence="10" id="KW-1185">Reference proteome</keyword>
<evidence type="ECO:0000259" key="8">
    <source>
        <dbReference type="Pfam" id="PF02799"/>
    </source>
</evidence>
<dbReference type="PIRSF" id="PIRSF015892">
    <property type="entry name" value="N-myristl_transf"/>
    <property type="match status" value="1"/>
</dbReference>
<evidence type="ECO:0000256" key="1">
    <source>
        <dbReference type="ARBA" id="ARBA00009469"/>
    </source>
</evidence>
<dbReference type="PANTHER" id="PTHR11377">
    <property type="entry name" value="N-MYRISTOYL TRANSFERASE"/>
    <property type="match status" value="1"/>
</dbReference>
<reference evidence="9" key="1">
    <citation type="submission" date="2022-03" db="EMBL/GenBank/DDBJ databases">
        <title>Draft genome sequence of Aduncisulcus paluster, a free-living microaerophilic Fornicata.</title>
        <authorList>
            <person name="Yuyama I."/>
            <person name="Kume K."/>
            <person name="Tamura T."/>
            <person name="Inagaki Y."/>
            <person name="Hashimoto T."/>
        </authorList>
    </citation>
    <scope>NUCLEOTIDE SEQUENCE</scope>
    <source>
        <strain evidence="9">NY0171</strain>
    </source>
</reference>
<dbReference type="Pfam" id="PF01233">
    <property type="entry name" value="NMT"/>
    <property type="match status" value="1"/>
</dbReference>
<dbReference type="Pfam" id="PF02799">
    <property type="entry name" value="NMT_C"/>
    <property type="match status" value="2"/>
</dbReference>
<feature type="domain" description="Glycylpeptide N-tetradecanoyltransferase C-terminal" evidence="8">
    <location>
        <begin position="325"/>
        <end position="437"/>
    </location>
</feature>
<proteinExistence type="inferred from homology"/>
<name>A0ABQ5KZY4_9EUKA</name>
<dbReference type="PANTHER" id="PTHR11377:SF5">
    <property type="entry name" value="GLYCYLPEPTIDE N-TETRADECANOYLTRANSFERASE"/>
    <property type="match status" value="1"/>
</dbReference>
<comment type="function">
    <text evidence="5">Adds a myristoyl group to the N-terminal glycine residue of certain cellular proteins.</text>
</comment>
<comment type="catalytic activity">
    <reaction evidence="5">
        <text>N-terminal glycyl-[protein] + tetradecanoyl-CoA = N-tetradecanoylglycyl-[protein] + CoA + H(+)</text>
        <dbReference type="Rhea" id="RHEA:15521"/>
        <dbReference type="Rhea" id="RHEA-COMP:12666"/>
        <dbReference type="Rhea" id="RHEA-COMP:12667"/>
        <dbReference type="ChEBI" id="CHEBI:15378"/>
        <dbReference type="ChEBI" id="CHEBI:57287"/>
        <dbReference type="ChEBI" id="CHEBI:57385"/>
        <dbReference type="ChEBI" id="CHEBI:64723"/>
        <dbReference type="ChEBI" id="CHEBI:133050"/>
        <dbReference type="EC" id="2.3.1.97"/>
    </reaction>
</comment>
<evidence type="ECO:0000256" key="4">
    <source>
        <dbReference type="ARBA" id="ARBA00023315"/>
    </source>
</evidence>
<sequence>MAEESEHKFWKTMPVPQTKEEISKQKGELVSGLEHKGIVPTEPSRLPAGFEWSDLNLSDLHGKDMTDLYEFLRDNYVSDEGNLRFDYSPETIHWVLFGPGSKSEYHIAVRLADSKKIVGFIGAIPAHIRVNDKSVFLVEINFLCVHISLRSKRLAPVLIKEARRRANVNRIFQAIYTAGIVVPTPIISPRFFHRLLQPKKCIKCGFAAVSSDDSEAAFTLRHELPRIFDNPLFTGTKYKDRFEVTLFIKKDQPEVQALTSKYLSQFKVAPDYSKKEFAHTYLPRDEVVYTYCVYDNEFEEIPKEDAKEEGEKEIEEEIAEMPVTKKCRKLVAMFSFYIVRSTVLKPPEEAKEDPSYNHIAVAYSQCICVDDSASVITKEIVMTKALYLARDKGCDVFNALTMSDHTLRFFKYLNFVPGDGILNYYLFNYSVGDEIQPKDVHVILI</sequence>
<evidence type="ECO:0000256" key="6">
    <source>
        <dbReference type="RuleBase" id="RU004178"/>
    </source>
</evidence>
<dbReference type="EC" id="2.3.1.97" evidence="2 5"/>